<evidence type="ECO:0000313" key="3">
    <source>
        <dbReference type="EMBL" id="KAL1883278.1"/>
    </source>
</evidence>
<protein>
    <recommendedName>
        <fullName evidence="1">Glutathione S-transferase kappa</fullName>
        <ecNumber evidence="1">2.5.1.18</ecNumber>
    </recommendedName>
</protein>
<dbReference type="InterPro" id="IPR001853">
    <property type="entry name" value="DSBA-like_thioredoxin_dom"/>
</dbReference>
<dbReference type="SUPFAM" id="SSF52833">
    <property type="entry name" value="Thioredoxin-like"/>
    <property type="match status" value="1"/>
</dbReference>
<gene>
    <name evidence="3" type="ORF">Daus18300_000336</name>
</gene>
<evidence type="ECO:0000256" key="1">
    <source>
        <dbReference type="PIRNR" id="PIRNR006386"/>
    </source>
</evidence>
<reference evidence="3 4" key="1">
    <citation type="journal article" date="2024" name="IMA Fungus">
        <title>IMA Genome - F19 : A genome assembly and annotation guide to empower mycologists, including annotated draft genome sequences of Ceratocystis pirilliformis, Diaporthe australafricana, Fusarium ophioides, Paecilomyces lecythidis, and Sporothrix stenoceras.</title>
        <authorList>
            <person name="Aylward J."/>
            <person name="Wilson A.M."/>
            <person name="Visagie C.M."/>
            <person name="Spraker J."/>
            <person name="Barnes I."/>
            <person name="Buitendag C."/>
            <person name="Ceriani C."/>
            <person name="Del Mar Angel L."/>
            <person name="du Plessis D."/>
            <person name="Fuchs T."/>
            <person name="Gasser K."/>
            <person name="Kramer D."/>
            <person name="Li W."/>
            <person name="Munsamy K."/>
            <person name="Piso A."/>
            <person name="Price J.L."/>
            <person name="Sonnekus B."/>
            <person name="Thomas C."/>
            <person name="van der Nest A."/>
            <person name="van Dijk A."/>
            <person name="van Heerden A."/>
            <person name="van Vuuren N."/>
            <person name="Yilmaz N."/>
            <person name="Duong T.A."/>
            <person name="van der Merwe N.A."/>
            <person name="Wingfield M.J."/>
            <person name="Wingfield B.D."/>
        </authorList>
    </citation>
    <scope>NUCLEOTIDE SEQUENCE [LARGE SCALE GENOMIC DNA]</scope>
    <source>
        <strain evidence="3 4">CMW 18300</strain>
    </source>
</reference>
<dbReference type="EC" id="2.5.1.18" evidence="1"/>
<dbReference type="PANTHER" id="PTHR42943">
    <property type="entry name" value="GLUTATHIONE S-TRANSFERASE KAPPA"/>
    <property type="match status" value="1"/>
</dbReference>
<dbReference type="PIRSF" id="PIRSF006386">
    <property type="entry name" value="HCCAis_GSTk"/>
    <property type="match status" value="1"/>
</dbReference>
<dbReference type="PANTHER" id="PTHR42943:SF2">
    <property type="entry name" value="GLUTATHIONE S-TRANSFERASE KAPPA 1"/>
    <property type="match status" value="1"/>
</dbReference>
<feature type="domain" description="DSBA-like thioredoxin" evidence="2">
    <location>
        <begin position="3"/>
        <end position="214"/>
    </location>
</feature>
<organism evidence="3 4">
    <name type="scientific">Diaporthe australafricana</name>
    <dbReference type="NCBI Taxonomy" id="127596"/>
    <lineage>
        <taxon>Eukaryota</taxon>
        <taxon>Fungi</taxon>
        <taxon>Dikarya</taxon>
        <taxon>Ascomycota</taxon>
        <taxon>Pezizomycotina</taxon>
        <taxon>Sordariomycetes</taxon>
        <taxon>Sordariomycetidae</taxon>
        <taxon>Diaporthales</taxon>
        <taxon>Diaporthaceae</taxon>
        <taxon>Diaporthe</taxon>
    </lineage>
</organism>
<name>A0ABR3Y5F5_9PEZI</name>
<dbReference type="Gene3D" id="3.40.30.10">
    <property type="entry name" value="Glutaredoxin"/>
    <property type="match status" value="1"/>
</dbReference>
<comment type="similarity">
    <text evidence="1">Belongs to the GST superfamily. Kappa family.</text>
</comment>
<dbReference type="InterPro" id="IPR051924">
    <property type="entry name" value="GST_Kappa/NadH"/>
</dbReference>
<sequence>MKITLYVDVVSPFTYIAYYVLRHDPVFKDCEITYIPVFLRGIFKSAGNTPPLAIKNKSKWINEERLRWAKYFNIPMVANVPDGFPANTANTMRTICALGHIASADQPASSSPSAPAQQAIVKALDAFYDAYWVHNRNITDKDVAADVLMGAGWGEQDLAKVGELVAGDARRMLEENTDGAFAEGAFGLPWFACENDRGDKEGFWGVDHLGAVLDFLGLEKPTGDGRWRAML</sequence>
<dbReference type="InterPro" id="IPR036249">
    <property type="entry name" value="Thioredoxin-like_sf"/>
</dbReference>
<evidence type="ECO:0000313" key="4">
    <source>
        <dbReference type="Proteomes" id="UP001583177"/>
    </source>
</evidence>
<dbReference type="Proteomes" id="UP001583177">
    <property type="component" value="Unassembled WGS sequence"/>
</dbReference>
<comment type="caution">
    <text evidence="3">The sequence shown here is derived from an EMBL/GenBank/DDBJ whole genome shotgun (WGS) entry which is preliminary data.</text>
</comment>
<keyword evidence="4" id="KW-1185">Reference proteome</keyword>
<dbReference type="InterPro" id="IPR014440">
    <property type="entry name" value="HCCAis_GSTk"/>
</dbReference>
<dbReference type="EMBL" id="JAWRVE010000002">
    <property type="protein sequence ID" value="KAL1883278.1"/>
    <property type="molecule type" value="Genomic_DNA"/>
</dbReference>
<evidence type="ECO:0000259" key="2">
    <source>
        <dbReference type="Pfam" id="PF01323"/>
    </source>
</evidence>
<accession>A0ABR3Y5F5</accession>
<comment type="catalytic activity">
    <reaction evidence="1">
        <text>RX + glutathione = an S-substituted glutathione + a halide anion + H(+)</text>
        <dbReference type="Rhea" id="RHEA:16437"/>
        <dbReference type="ChEBI" id="CHEBI:15378"/>
        <dbReference type="ChEBI" id="CHEBI:16042"/>
        <dbReference type="ChEBI" id="CHEBI:17792"/>
        <dbReference type="ChEBI" id="CHEBI:57925"/>
        <dbReference type="ChEBI" id="CHEBI:90779"/>
        <dbReference type="EC" id="2.5.1.18"/>
    </reaction>
</comment>
<dbReference type="Pfam" id="PF01323">
    <property type="entry name" value="DSBA"/>
    <property type="match status" value="1"/>
</dbReference>
<keyword evidence="1" id="KW-0808">Transferase</keyword>
<proteinExistence type="inferred from homology"/>